<evidence type="ECO:0000313" key="8">
    <source>
        <dbReference type="Proteomes" id="UP000677898"/>
    </source>
</evidence>
<evidence type="ECO:0000256" key="5">
    <source>
        <dbReference type="PROSITE-ProRule" id="PRU00335"/>
    </source>
</evidence>
<dbReference type="EMBL" id="CP046730">
    <property type="protein sequence ID" value="QUP56943.1"/>
    <property type="molecule type" value="Genomic_DNA"/>
</dbReference>
<dbReference type="RefSeq" id="WP_211906024.1">
    <property type="nucleotide sequence ID" value="NZ_CP046730.1"/>
</dbReference>
<dbReference type="InterPro" id="IPR001647">
    <property type="entry name" value="HTH_TetR"/>
</dbReference>
<feature type="DNA-binding region" description="H-T-H motif" evidence="5">
    <location>
        <begin position="40"/>
        <end position="59"/>
    </location>
</feature>
<proteinExistence type="predicted"/>
<dbReference type="PROSITE" id="PS50977">
    <property type="entry name" value="HTH_TETR_2"/>
    <property type="match status" value="1"/>
</dbReference>
<keyword evidence="7" id="KW-0614">Plasmid</keyword>
<dbReference type="PANTHER" id="PTHR30055">
    <property type="entry name" value="HTH-TYPE TRANSCRIPTIONAL REGULATOR RUTR"/>
    <property type="match status" value="1"/>
</dbReference>
<feature type="domain" description="HTH tetR-type" evidence="6">
    <location>
        <begin position="17"/>
        <end position="77"/>
    </location>
</feature>
<dbReference type="Gene3D" id="1.10.357.10">
    <property type="entry name" value="Tetracycline Repressor, domain 2"/>
    <property type="match status" value="1"/>
</dbReference>
<evidence type="ECO:0000256" key="4">
    <source>
        <dbReference type="ARBA" id="ARBA00023163"/>
    </source>
</evidence>
<name>A0ABX7ZPL5_9RALS</name>
<geneLocation type="plasmid" evidence="7 8">
    <name>pLLRS-1</name>
</geneLocation>
<dbReference type="InterPro" id="IPR023772">
    <property type="entry name" value="DNA-bd_HTH_TetR-type_CS"/>
</dbReference>
<dbReference type="PROSITE" id="PS01081">
    <property type="entry name" value="HTH_TETR_1"/>
    <property type="match status" value="1"/>
</dbReference>
<dbReference type="PANTHER" id="PTHR30055:SF238">
    <property type="entry name" value="MYCOFACTOCIN BIOSYNTHESIS TRANSCRIPTIONAL REGULATOR MFTR-RELATED"/>
    <property type="match status" value="1"/>
</dbReference>
<keyword evidence="8" id="KW-1185">Reference proteome</keyword>
<dbReference type="Proteomes" id="UP000677898">
    <property type="component" value="Plasmid pLLRS-1"/>
</dbReference>
<keyword evidence="1" id="KW-0678">Repressor</keyword>
<keyword evidence="3 5" id="KW-0238">DNA-binding</keyword>
<gene>
    <name evidence="7" type="ORF">GO998_18365</name>
</gene>
<organism evidence="7 8">
    <name type="scientific">Ralstonia syzygii</name>
    <dbReference type="NCBI Taxonomy" id="28097"/>
    <lineage>
        <taxon>Bacteria</taxon>
        <taxon>Pseudomonadati</taxon>
        <taxon>Pseudomonadota</taxon>
        <taxon>Betaproteobacteria</taxon>
        <taxon>Burkholderiales</taxon>
        <taxon>Burkholderiaceae</taxon>
        <taxon>Ralstonia</taxon>
        <taxon>Ralstonia solanacearum species complex</taxon>
    </lineage>
</organism>
<dbReference type="Pfam" id="PF00440">
    <property type="entry name" value="TetR_N"/>
    <property type="match status" value="1"/>
</dbReference>
<dbReference type="SUPFAM" id="SSF46689">
    <property type="entry name" value="Homeodomain-like"/>
    <property type="match status" value="1"/>
</dbReference>
<keyword evidence="4" id="KW-0804">Transcription</keyword>
<protein>
    <submittedName>
        <fullName evidence="7">TetR family transcriptional regulator</fullName>
    </submittedName>
</protein>
<keyword evidence="2" id="KW-0805">Transcription regulation</keyword>
<dbReference type="InterPro" id="IPR009057">
    <property type="entry name" value="Homeodomain-like_sf"/>
</dbReference>
<evidence type="ECO:0000313" key="7">
    <source>
        <dbReference type="EMBL" id="QUP56943.1"/>
    </source>
</evidence>
<evidence type="ECO:0000256" key="3">
    <source>
        <dbReference type="ARBA" id="ARBA00023125"/>
    </source>
</evidence>
<dbReference type="InterPro" id="IPR050109">
    <property type="entry name" value="HTH-type_TetR-like_transc_reg"/>
</dbReference>
<reference evidence="7 8" key="1">
    <citation type="journal article" date="2021" name="Phytopathology">
        <title>Complete genome sequence of Ralstonia syzygii subsp. indonesiensis strain LLRS-1, isolated from wilted tobacco in China.</title>
        <authorList>
            <person name="Lu C.H."/>
            <person name="Li J.Y."/>
            <person name="Mi M.G."/>
            <person name="Lin Z.L."/>
            <person name="Jiang N."/>
            <person name="Gai X."/>
            <person name="Ma J.H."/>
            <person name="Lei L.P."/>
            <person name="Xia Z.Y."/>
        </authorList>
    </citation>
    <scope>NUCLEOTIDE SEQUENCE [LARGE SCALE GENOMIC DNA]</scope>
    <source>
        <strain evidence="7 8">LLRS-1</strain>
    </source>
</reference>
<evidence type="ECO:0000259" key="6">
    <source>
        <dbReference type="PROSITE" id="PS50977"/>
    </source>
</evidence>
<accession>A0ABX7ZPL5</accession>
<evidence type="ECO:0000256" key="2">
    <source>
        <dbReference type="ARBA" id="ARBA00023015"/>
    </source>
</evidence>
<dbReference type="PRINTS" id="PR00455">
    <property type="entry name" value="HTHTETR"/>
</dbReference>
<sequence length="203" mass="22909">MEHVQMQRDGLRERKRRDTLQRIAETGLELFIANGYEETTLDDISAAAGISRRTFFHYFKSKDDILLAWQSGLAESIRAAVLKEATNQSPMDALCGALLKLASRYDSDTAIAIARLLRSSDQLRAANQAKYLHQEQAAFEALCHLWPQRGRRERLRIVAMVGLGAFRIAVDAWADKGGKQPFTEPLARTFANLRAELHHCGER</sequence>
<evidence type="ECO:0000256" key="1">
    <source>
        <dbReference type="ARBA" id="ARBA00022491"/>
    </source>
</evidence>